<dbReference type="PIRSF" id="PIRSF037913">
    <property type="entry name" value="His_deacetylse_1"/>
    <property type="match status" value="1"/>
</dbReference>
<evidence type="ECO:0000256" key="3">
    <source>
        <dbReference type="ARBA" id="ARBA00022853"/>
    </source>
</evidence>
<feature type="binding site" evidence="8">
    <location>
        <position position="262"/>
    </location>
    <ligand>
        <name>a divalent metal cation</name>
        <dbReference type="ChEBI" id="CHEBI:60240"/>
    </ligand>
</feature>
<name>A0AAE0FL78_9CHLO</name>
<comment type="similarity">
    <text evidence="5">Belongs to the histone deacetylase family. HD Type 1 subfamily.</text>
</comment>
<proteinExistence type="inferred from homology"/>
<dbReference type="GO" id="GO:0141221">
    <property type="term" value="F:histone deacetylase activity, hydrolytic mechanism"/>
    <property type="evidence" value="ECO:0007669"/>
    <property type="project" value="UniProtKB-EC"/>
</dbReference>
<evidence type="ECO:0000259" key="9">
    <source>
        <dbReference type="Pfam" id="PF00850"/>
    </source>
</evidence>
<feature type="active site" description="Proton acceptor" evidence="6">
    <location>
        <position position="138"/>
    </location>
</feature>
<comment type="catalytic activity">
    <reaction evidence="4 5">
        <text>N(6)-acetyl-L-lysyl-[histone] + H2O = L-lysyl-[histone] + acetate</text>
        <dbReference type="Rhea" id="RHEA:58196"/>
        <dbReference type="Rhea" id="RHEA-COMP:9845"/>
        <dbReference type="Rhea" id="RHEA-COMP:11338"/>
        <dbReference type="ChEBI" id="CHEBI:15377"/>
        <dbReference type="ChEBI" id="CHEBI:29969"/>
        <dbReference type="ChEBI" id="CHEBI:30089"/>
        <dbReference type="ChEBI" id="CHEBI:61930"/>
        <dbReference type="EC" id="3.5.1.98"/>
    </reaction>
</comment>
<dbReference type="GO" id="GO:0005634">
    <property type="term" value="C:nucleus"/>
    <property type="evidence" value="ECO:0007669"/>
    <property type="project" value="UniProtKB-SubCell"/>
</dbReference>
<comment type="subcellular location">
    <subcellularLocation>
        <location evidence="5">Nucleus</location>
    </subcellularLocation>
</comment>
<gene>
    <name evidence="10" type="ORF">CYMTET_29373</name>
</gene>
<keyword evidence="2 5" id="KW-0378">Hydrolase</keyword>
<dbReference type="AlphaFoldDB" id="A0AAE0FL78"/>
<dbReference type="GO" id="GO:0046872">
    <property type="term" value="F:metal ion binding"/>
    <property type="evidence" value="ECO:0007669"/>
    <property type="project" value="UniProtKB-KW"/>
</dbReference>
<dbReference type="Gene3D" id="3.40.800.20">
    <property type="entry name" value="Histone deacetylase domain"/>
    <property type="match status" value="1"/>
</dbReference>
<comment type="caution">
    <text evidence="10">The sequence shown here is derived from an EMBL/GenBank/DDBJ whole genome shotgun (WGS) entry which is preliminary data.</text>
</comment>
<keyword evidence="5" id="KW-0804">Transcription</keyword>
<feature type="binding site" evidence="8">
    <location>
        <position position="173"/>
    </location>
    <ligand>
        <name>a divalent metal cation</name>
        <dbReference type="ChEBI" id="CHEBI:60240"/>
    </ligand>
</feature>
<evidence type="ECO:0000256" key="2">
    <source>
        <dbReference type="ARBA" id="ARBA00022801"/>
    </source>
</evidence>
<reference evidence="10 11" key="1">
    <citation type="journal article" date="2015" name="Genome Biol. Evol.">
        <title>Comparative Genomics of a Bacterivorous Green Alga Reveals Evolutionary Causalities and Consequences of Phago-Mixotrophic Mode of Nutrition.</title>
        <authorList>
            <person name="Burns J.A."/>
            <person name="Paasch A."/>
            <person name="Narechania A."/>
            <person name="Kim E."/>
        </authorList>
    </citation>
    <scope>NUCLEOTIDE SEQUENCE [LARGE SCALE GENOMIC DNA]</scope>
    <source>
        <strain evidence="10 11">PLY_AMNH</strain>
    </source>
</reference>
<dbReference type="InterPro" id="IPR023696">
    <property type="entry name" value="Ureohydrolase_dom_sf"/>
</dbReference>
<dbReference type="EC" id="3.5.1.98" evidence="1 5"/>
<keyword evidence="5" id="KW-0805">Transcription regulation</keyword>
<evidence type="ECO:0000256" key="4">
    <source>
        <dbReference type="ARBA" id="ARBA00048287"/>
    </source>
</evidence>
<evidence type="ECO:0000313" key="10">
    <source>
        <dbReference type="EMBL" id="KAK3261745.1"/>
    </source>
</evidence>
<dbReference type="Pfam" id="PF00850">
    <property type="entry name" value="Hist_deacetyl"/>
    <property type="match status" value="1"/>
</dbReference>
<keyword evidence="8" id="KW-0479">Metal-binding</keyword>
<dbReference type="InterPro" id="IPR000286">
    <property type="entry name" value="HDACs"/>
</dbReference>
<dbReference type="FunFam" id="3.40.800.20:FF:000008">
    <property type="entry name" value="Histone deacetylase"/>
    <property type="match status" value="1"/>
</dbReference>
<accession>A0AAE0FL78</accession>
<feature type="binding site" evidence="8">
    <location>
        <position position="175"/>
    </location>
    <ligand>
        <name>a divalent metal cation</name>
        <dbReference type="ChEBI" id="CHEBI:60240"/>
    </ligand>
</feature>
<keyword evidence="3 5" id="KW-0156">Chromatin regulator</keyword>
<sequence>MPVSKERVSYYYDPEVGSVYYGPNHPMKPHRLCMTHHLILGYKLHEKMEVYRPRRVYSAELSNFHSEDYVEFLSRITPENQQTFASDLSQFNLAEDCPIFDGLFKFCQIYTGGSIDGAVRLNHNQCDIAINWAGGLHHAKKCEASGFCYINDLVLAILELLKYHPRVLYIDIDIHHGDGVEEAFYTTDRVMTVSFHKFGDYFFPGTGDLTDLGSGRGKYYSVNVPLKDGLDDSSFQRIFKPVMNKVMEVFQPGAVVLQCGADSLAHDRLGCFNLSLDGHAECIRHMKKFKVPLLVTGGGGYTKSNVARCWTYETAVILEQKLKDDIPLNDYYEYFADGNYKLKMQPHTVLDNANTKQHLNSLKATVLENLRAMEHAPSVQMHELPPDSYLPDYFDGDEDPDVRISQSDRDRMVTRGAALASEGTKVLGVPVGGDAFVSEECGKMAVSATSVLPLLEELNDPQAQLLLLRLCAQRKFLGRQDIT</sequence>
<dbReference type="PRINTS" id="PR01270">
    <property type="entry name" value="HDASUPER"/>
</dbReference>
<feature type="binding site" evidence="7">
    <location>
        <position position="146"/>
    </location>
    <ligand>
        <name>substrate</name>
    </ligand>
</feature>
<evidence type="ECO:0000313" key="11">
    <source>
        <dbReference type="Proteomes" id="UP001190700"/>
    </source>
</evidence>
<dbReference type="EMBL" id="LGRX02016699">
    <property type="protein sequence ID" value="KAK3261745.1"/>
    <property type="molecule type" value="Genomic_DNA"/>
</dbReference>
<feature type="domain" description="Histone deacetylase" evidence="9">
    <location>
        <begin position="25"/>
        <end position="316"/>
    </location>
</feature>
<evidence type="ECO:0000256" key="6">
    <source>
        <dbReference type="PIRSR" id="PIRSR037913-1"/>
    </source>
</evidence>
<dbReference type="Proteomes" id="UP001190700">
    <property type="component" value="Unassembled WGS sequence"/>
</dbReference>
<protein>
    <recommendedName>
        <fullName evidence="1 5">Histone deacetylase</fullName>
        <ecNumber evidence="1 5">3.5.1.98</ecNumber>
    </recommendedName>
</protein>
<dbReference type="PANTHER" id="PTHR10625:SF39">
    <property type="entry name" value="HISTONE DEACETYLASE 9"/>
    <property type="match status" value="1"/>
</dbReference>
<dbReference type="PRINTS" id="PR01271">
    <property type="entry name" value="HISDACETLASE"/>
</dbReference>
<dbReference type="SUPFAM" id="SSF52768">
    <property type="entry name" value="Arginase/deacetylase"/>
    <property type="match status" value="1"/>
</dbReference>
<evidence type="ECO:0000256" key="8">
    <source>
        <dbReference type="PIRSR" id="PIRSR037913-3"/>
    </source>
</evidence>
<keyword evidence="11" id="KW-1185">Reference proteome</keyword>
<dbReference type="InterPro" id="IPR003084">
    <property type="entry name" value="HDAC_I/II"/>
</dbReference>
<feature type="binding site" evidence="7">
    <location>
        <position position="301"/>
    </location>
    <ligand>
        <name>substrate</name>
    </ligand>
</feature>
<dbReference type="InterPro" id="IPR037138">
    <property type="entry name" value="His_deacetylse_dom_sf"/>
</dbReference>
<evidence type="ECO:0000256" key="1">
    <source>
        <dbReference type="ARBA" id="ARBA00012111"/>
    </source>
</evidence>
<evidence type="ECO:0000256" key="5">
    <source>
        <dbReference type="PIRNR" id="PIRNR037913"/>
    </source>
</evidence>
<keyword evidence="5" id="KW-0539">Nucleus</keyword>
<organism evidence="10 11">
    <name type="scientific">Cymbomonas tetramitiformis</name>
    <dbReference type="NCBI Taxonomy" id="36881"/>
    <lineage>
        <taxon>Eukaryota</taxon>
        <taxon>Viridiplantae</taxon>
        <taxon>Chlorophyta</taxon>
        <taxon>Pyramimonadophyceae</taxon>
        <taxon>Pyramimonadales</taxon>
        <taxon>Pyramimonadaceae</taxon>
        <taxon>Cymbomonas</taxon>
    </lineage>
</organism>
<dbReference type="GO" id="GO:0040029">
    <property type="term" value="P:epigenetic regulation of gene expression"/>
    <property type="evidence" value="ECO:0007669"/>
    <property type="project" value="TreeGrafter"/>
</dbReference>
<feature type="binding site" evidence="7">
    <location>
        <position position="96"/>
    </location>
    <ligand>
        <name>substrate</name>
    </ligand>
</feature>
<evidence type="ECO:0000256" key="7">
    <source>
        <dbReference type="PIRSR" id="PIRSR037913-2"/>
    </source>
</evidence>
<dbReference type="InterPro" id="IPR023801">
    <property type="entry name" value="His_deacetylse_dom"/>
</dbReference>
<dbReference type="PANTHER" id="PTHR10625">
    <property type="entry name" value="HISTONE DEACETYLASE HDAC1-RELATED"/>
    <property type="match status" value="1"/>
</dbReference>